<dbReference type="STRING" id="1538553.JT25_005230"/>
<dbReference type="NCBIfam" id="TIGR03694">
    <property type="entry name" value="exosort_acyl"/>
    <property type="match status" value="1"/>
</dbReference>
<evidence type="ECO:0000313" key="1">
    <source>
        <dbReference type="EMBL" id="AMK75895.1"/>
    </source>
</evidence>
<reference evidence="1 2" key="1">
    <citation type="journal article" date="2015" name="Environ. Microbiol.">
        <title>Methane oxidation coupled to nitrate reduction under hypoxia by the Gammaproteobacterium Methylomonas denitrificans, sp. nov. type strain FJG1.</title>
        <authorList>
            <person name="Kits K.D."/>
            <person name="Klotz M.G."/>
            <person name="Stein L.Y."/>
        </authorList>
    </citation>
    <scope>NUCLEOTIDE SEQUENCE [LARGE SCALE GENOMIC DNA]</scope>
    <source>
        <strain evidence="1 2">FJG1</strain>
    </source>
</reference>
<gene>
    <name evidence="1" type="ORF">JT25_005230</name>
</gene>
<dbReference type="SUPFAM" id="SSF55729">
    <property type="entry name" value="Acyl-CoA N-acyltransferases (Nat)"/>
    <property type="match status" value="1"/>
</dbReference>
<keyword evidence="2" id="KW-1185">Reference proteome</keyword>
<proteinExistence type="predicted"/>
<accession>A0A126T1E0</accession>
<dbReference type="InterPro" id="IPR016181">
    <property type="entry name" value="Acyl_CoA_acyltransferase"/>
</dbReference>
<evidence type="ECO:0000313" key="2">
    <source>
        <dbReference type="Proteomes" id="UP000030512"/>
    </source>
</evidence>
<dbReference type="KEGG" id="mdn:JT25_005230"/>
<dbReference type="EMBL" id="CP014476">
    <property type="protein sequence ID" value="AMK75895.1"/>
    <property type="molecule type" value="Genomic_DNA"/>
</dbReference>
<dbReference type="Pfam" id="PF13444">
    <property type="entry name" value="Acetyltransf_5"/>
    <property type="match status" value="1"/>
</dbReference>
<organism evidence="1 2">
    <name type="scientific">Methylomonas denitrificans</name>
    <dbReference type="NCBI Taxonomy" id="1538553"/>
    <lineage>
        <taxon>Bacteria</taxon>
        <taxon>Pseudomonadati</taxon>
        <taxon>Pseudomonadota</taxon>
        <taxon>Gammaproteobacteria</taxon>
        <taxon>Methylococcales</taxon>
        <taxon>Methylococcaceae</taxon>
        <taxon>Methylomonas</taxon>
    </lineage>
</organism>
<name>A0A126T1E0_9GAMM</name>
<dbReference type="OrthoDB" id="6382908at2"/>
<dbReference type="Gene3D" id="3.40.630.30">
    <property type="match status" value="1"/>
</dbReference>
<sequence length="257" mass="30737">MNRQKQSFDSCFEIFLADTPESKKIHYQLRYRVYCDEMGFEDKEQFPDQQEMDEWDSAAVHFIVRHRYTGQWLGGMRMVRHKDQVFPFQERSTTYERISSDRCKSSVEISRLCILKEAKRFAFRNSAVDVPEENRKISFLHDYRNMNRNIMWGLYRAAALYSARQGIKHWYMLSSPPLAYFVKKQGFEIQQIGGFNSSQNLRLPYCLNVNQVLENPLWLDDYRNDFRLYSDIDNQFSANMDRRQVTQIGVISFVSRM</sequence>
<dbReference type="InterPro" id="IPR022484">
    <property type="entry name" value="PEP-CTERM/exosrtase_acylTfrase"/>
</dbReference>
<dbReference type="Proteomes" id="UP000030512">
    <property type="component" value="Chromosome"/>
</dbReference>
<dbReference type="AlphaFoldDB" id="A0A126T1E0"/>
<protein>
    <submittedName>
        <fullName evidence="1">Exosortase</fullName>
    </submittedName>
</protein>
<dbReference type="RefSeq" id="WP_036279213.1">
    <property type="nucleotide sequence ID" value="NZ_CP014476.1"/>
</dbReference>